<feature type="region of interest" description="Disordered" evidence="9">
    <location>
        <begin position="74"/>
        <end position="100"/>
    </location>
</feature>
<evidence type="ECO:0000313" key="11">
    <source>
        <dbReference type="EMBL" id="CAE6509743.1"/>
    </source>
</evidence>
<feature type="compositionally biased region" description="Acidic residues" evidence="9">
    <location>
        <begin position="77"/>
        <end position="99"/>
    </location>
</feature>
<comment type="caution">
    <text evidence="11">The sequence shown here is derived from an EMBL/GenBank/DDBJ whole genome shotgun (WGS) entry which is preliminary data.</text>
</comment>
<evidence type="ECO:0000256" key="2">
    <source>
        <dbReference type="ARBA" id="ARBA00022527"/>
    </source>
</evidence>
<evidence type="ECO:0000256" key="6">
    <source>
        <dbReference type="ARBA" id="ARBA00022840"/>
    </source>
</evidence>
<evidence type="ECO:0000313" key="12">
    <source>
        <dbReference type="Proteomes" id="UP000663853"/>
    </source>
</evidence>
<dbReference type="InterPro" id="IPR053235">
    <property type="entry name" value="Ser_Thr_kinase"/>
</dbReference>
<comment type="catalytic activity">
    <reaction evidence="8">
        <text>L-seryl-[protein] + ATP = O-phospho-L-seryl-[protein] + ADP + H(+)</text>
        <dbReference type="Rhea" id="RHEA:17989"/>
        <dbReference type="Rhea" id="RHEA-COMP:9863"/>
        <dbReference type="Rhea" id="RHEA-COMP:11604"/>
        <dbReference type="ChEBI" id="CHEBI:15378"/>
        <dbReference type="ChEBI" id="CHEBI:29999"/>
        <dbReference type="ChEBI" id="CHEBI:30616"/>
        <dbReference type="ChEBI" id="CHEBI:83421"/>
        <dbReference type="ChEBI" id="CHEBI:456216"/>
        <dbReference type="EC" id="2.7.11.1"/>
    </reaction>
</comment>
<evidence type="ECO:0000256" key="3">
    <source>
        <dbReference type="ARBA" id="ARBA00022679"/>
    </source>
</evidence>
<protein>
    <recommendedName>
        <fullName evidence="1">non-specific serine/threonine protein kinase</fullName>
        <ecNumber evidence="1">2.7.11.1</ecNumber>
    </recommendedName>
</protein>
<dbReference type="PANTHER" id="PTHR24361">
    <property type="entry name" value="MITOGEN-ACTIVATED KINASE KINASE KINASE"/>
    <property type="match status" value="1"/>
</dbReference>
<dbReference type="Pfam" id="PF00069">
    <property type="entry name" value="Pkinase"/>
    <property type="match status" value="1"/>
</dbReference>
<feature type="domain" description="Protein kinase" evidence="10">
    <location>
        <begin position="31"/>
        <end position="325"/>
    </location>
</feature>
<dbReference type="EC" id="2.7.11.1" evidence="1"/>
<dbReference type="GO" id="GO:0005737">
    <property type="term" value="C:cytoplasm"/>
    <property type="evidence" value="ECO:0007669"/>
    <property type="project" value="TreeGrafter"/>
</dbReference>
<dbReference type="EMBL" id="CAJMXA010003657">
    <property type="protein sequence ID" value="CAE6509743.1"/>
    <property type="molecule type" value="Genomic_DNA"/>
</dbReference>
<evidence type="ECO:0000256" key="7">
    <source>
        <dbReference type="ARBA" id="ARBA00047899"/>
    </source>
</evidence>
<proteinExistence type="predicted"/>
<dbReference type="PANTHER" id="PTHR24361:SF433">
    <property type="entry name" value="PROTEIN KINASE DOMAIN-CONTAINING PROTEIN"/>
    <property type="match status" value="1"/>
</dbReference>
<keyword evidence="5" id="KW-0418">Kinase</keyword>
<evidence type="ECO:0000256" key="8">
    <source>
        <dbReference type="ARBA" id="ARBA00048679"/>
    </source>
</evidence>
<dbReference type="InterPro" id="IPR000719">
    <property type="entry name" value="Prot_kinase_dom"/>
</dbReference>
<dbReference type="GO" id="GO:0004674">
    <property type="term" value="F:protein serine/threonine kinase activity"/>
    <property type="evidence" value="ECO:0007669"/>
    <property type="project" value="UniProtKB-KW"/>
</dbReference>
<dbReference type="GO" id="GO:0005524">
    <property type="term" value="F:ATP binding"/>
    <property type="evidence" value="ECO:0007669"/>
    <property type="project" value="UniProtKB-KW"/>
</dbReference>
<dbReference type="InterPro" id="IPR011009">
    <property type="entry name" value="Kinase-like_dom_sf"/>
</dbReference>
<evidence type="ECO:0000256" key="9">
    <source>
        <dbReference type="SAM" id="MobiDB-lite"/>
    </source>
</evidence>
<dbReference type="PROSITE" id="PS50011">
    <property type="entry name" value="PROTEIN_KINASE_DOM"/>
    <property type="match status" value="1"/>
</dbReference>
<organism evidence="11 12">
    <name type="scientific">Rhizoctonia solani</name>
    <dbReference type="NCBI Taxonomy" id="456999"/>
    <lineage>
        <taxon>Eukaryota</taxon>
        <taxon>Fungi</taxon>
        <taxon>Dikarya</taxon>
        <taxon>Basidiomycota</taxon>
        <taxon>Agaricomycotina</taxon>
        <taxon>Agaricomycetes</taxon>
        <taxon>Cantharellales</taxon>
        <taxon>Ceratobasidiaceae</taxon>
        <taxon>Rhizoctonia</taxon>
    </lineage>
</organism>
<evidence type="ECO:0000256" key="5">
    <source>
        <dbReference type="ARBA" id="ARBA00022777"/>
    </source>
</evidence>
<keyword evidence="4" id="KW-0547">Nucleotide-binding</keyword>
<dbReference type="Proteomes" id="UP000663853">
    <property type="component" value="Unassembled WGS sequence"/>
</dbReference>
<accession>A0A8H3D1G7</accession>
<evidence type="ECO:0000256" key="1">
    <source>
        <dbReference type="ARBA" id="ARBA00012513"/>
    </source>
</evidence>
<evidence type="ECO:0000256" key="4">
    <source>
        <dbReference type="ARBA" id="ARBA00022741"/>
    </source>
</evidence>
<reference evidence="11" key="1">
    <citation type="submission" date="2021-01" db="EMBL/GenBank/DDBJ databases">
        <authorList>
            <person name="Kaushik A."/>
        </authorList>
    </citation>
    <scope>NUCLEOTIDE SEQUENCE</scope>
    <source>
        <strain evidence="11">AG6-10EEA</strain>
    </source>
</reference>
<sequence>MAKRSGDLSLILAGLQQNLTYTILFRVIDTENSATFLARGAAADVWKVYDPPLSTNHGQVAPYVSKVLRISPRDFDNGDSENSEDSEDSEVSEAEDGDHEEATWDAFVKTYWEKVSEWTALGHPNIVRVYAHEEDLNLQVELCSNGCVRDFLKTSAGNQISDILAGLEYLHTRDPPIVHGNINAGKLFVDAEGNTKIGEFGLAALCYPLAPLASAITFTGFSRWMSPELLDVDPDDDALIVSTTFSDIWALGCTIFEVVAEKLPYSECAHDVKIQRAIIRGEKPGRQDSLVEDECGRRLWPILESCWSMDPHERPAIGNIRSQFCDASAI</sequence>
<keyword evidence="2" id="KW-0723">Serine/threonine-protein kinase</keyword>
<keyword evidence="6" id="KW-0067">ATP-binding</keyword>
<name>A0A8H3D1G7_9AGAM</name>
<keyword evidence="3" id="KW-0808">Transferase</keyword>
<dbReference type="SUPFAM" id="SSF56112">
    <property type="entry name" value="Protein kinase-like (PK-like)"/>
    <property type="match status" value="1"/>
</dbReference>
<dbReference type="AlphaFoldDB" id="A0A8H3D1G7"/>
<gene>
    <name evidence="11" type="ORF">RDB_LOCUS125624</name>
</gene>
<evidence type="ECO:0000259" key="10">
    <source>
        <dbReference type="PROSITE" id="PS50011"/>
    </source>
</evidence>
<comment type="catalytic activity">
    <reaction evidence="7">
        <text>L-threonyl-[protein] + ATP = O-phospho-L-threonyl-[protein] + ADP + H(+)</text>
        <dbReference type="Rhea" id="RHEA:46608"/>
        <dbReference type="Rhea" id="RHEA-COMP:11060"/>
        <dbReference type="Rhea" id="RHEA-COMP:11605"/>
        <dbReference type="ChEBI" id="CHEBI:15378"/>
        <dbReference type="ChEBI" id="CHEBI:30013"/>
        <dbReference type="ChEBI" id="CHEBI:30616"/>
        <dbReference type="ChEBI" id="CHEBI:61977"/>
        <dbReference type="ChEBI" id="CHEBI:456216"/>
        <dbReference type="EC" id="2.7.11.1"/>
    </reaction>
</comment>
<dbReference type="Gene3D" id="1.10.510.10">
    <property type="entry name" value="Transferase(Phosphotransferase) domain 1"/>
    <property type="match status" value="1"/>
</dbReference>